<feature type="region of interest" description="Disordered" evidence="5">
    <location>
        <begin position="479"/>
        <end position="557"/>
    </location>
</feature>
<accession>A0A833QU93</accession>
<feature type="region of interest" description="Disordered" evidence="5">
    <location>
        <begin position="404"/>
        <end position="463"/>
    </location>
</feature>
<organism evidence="6 7">
    <name type="scientific">Carex littledalei</name>
    <dbReference type="NCBI Taxonomy" id="544730"/>
    <lineage>
        <taxon>Eukaryota</taxon>
        <taxon>Viridiplantae</taxon>
        <taxon>Streptophyta</taxon>
        <taxon>Embryophyta</taxon>
        <taxon>Tracheophyta</taxon>
        <taxon>Spermatophyta</taxon>
        <taxon>Magnoliopsida</taxon>
        <taxon>Liliopsida</taxon>
        <taxon>Poales</taxon>
        <taxon>Cyperaceae</taxon>
        <taxon>Cyperoideae</taxon>
        <taxon>Cariceae</taxon>
        <taxon>Carex</taxon>
        <taxon>Carex subgen. Euthyceras</taxon>
    </lineage>
</organism>
<comment type="similarity">
    <text evidence="2">Belongs to the RRP1 family.</text>
</comment>
<evidence type="ECO:0000256" key="4">
    <source>
        <dbReference type="ARBA" id="ARBA00023242"/>
    </source>
</evidence>
<proteinExistence type="inferred from homology"/>
<feature type="compositionally biased region" description="Polar residues" evidence="5">
    <location>
        <begin position="417"/>
        <end position="426"/>
    </location>
</feature>
<dbReference type="InterPro" id="IPR010301">
    <property type="entry name" value="RRP1"/>
</dbReference>
<dbReference type="Pfam" id="PF05997">
    <property type="entry name" value="Nop52"/>
    <property type="match status" value="1"/>
</dbReference>
<dbReference type="PANTHER" id="PTHR13026">
    <property type="entry name" value="NNP-1 PROTEIN NOVEL NUCLEAR PROTEIN 1 NOP52"/>
    <property type="match status" value="1"/>
</dbReference>
<gene>
    <name evidence="6" type="ORF">FCM35_KLT05250</name>
</gene>
<sequence>MSLSFSDTDIAAVGAPPPSAASIAKLLASPKTAARNRGVRLLSSLLPSLSPLPDSTLLKIWKGLFFCFWHADKSLYQSSLATSIASFISSNGPDLGYQFLDASLLTLRREWGNIDYLRMDKFYLLVRRILNHTFQLLQSNSWDSSLVSRVMEVVEKRALGPEGTKGFSYHVVEIFLEELIKFLPVTKETLEVLLAPFLSILENSVDSSLVNKVRTEVFAKFLVNGGKYLGLKKGGDEIEKGSEVEMFGYIGLIMGFSKKLLDLAKKEETVQENKKILHELRDGFFKLEKDLEKSCIEISLPSTEIPTEVIKIENGEGSGEKLPKKRKKNKEKKNKKKKMKTKENTEEQLVRGSNVELEESTDSGTKENKENEKGNENMINFDENVISNLQKQFEKAAAEAGMSAESKYETKTGLETVETTPVNTPKITRKRKKAKSADKLEMSSELELSSEDGNMGTNGDNISSSVKKVRFSMKSNLVWKPTSPMPPHSLRLPPSATPRGSALKKGVPPGPVRDISSPVAMKRKKSKAKSAKKVLLKGSKSPSMAVKRLRKLQSLSA</sequence>
<name>A0A833QU93_9POAL</name>
<feature type="region of interest" description="Disordered" evidence="5">
    <location>
        <begin position="316"/>
        <end position="376"/>
    </location>
</feature>
<dbReference type="OrthoDB" id="2019504at2759"/>
<evidence type="ECO:0000256" key="5">
    <source>
        <dbReference type="SAM" id="MobiDB-lite"/>
    </source>
</evidence>
<feature type="compositionally biased region" description="Basic residues" evidence="5">
    <location>
        <begin position="521"/>
        <end position="535"/>
    </location>
</feature>
<evidence type="ECO:0000313" key="6">
    <source>
        <dbReference type="EMBL" id="KAF3329919.1"/>
    </source>
</evidence>
<feature type="compositionally biased region" description="Basic and acidic residues" evidence="5">
    <location>
        <begin position="364"/>
        <end position="375"/>
    </location>
</feature>
<dbReference type="Proteomes" id="UP000623129">
    <property type="component" value="Unassembled WGS sequence"/>
</dbReference>
<evidence type="ECO:0000313" key="7">
    <source>
        <dbReference type="Proteomes" id="UP000623129"/>
    </source>
</evidence>
<protein>
    <submittedName>
        <fullName evidence="6">Ribosomal RNA processing protein 1</fullName>
    </submittedName>
</protein>
<comment type="subcellular location">
    <subcellularLocation>
        <location evidence="1">Nucleus</location>
    </subcellularLocation>
</comment>
<dbReference type="GO" id="GO:0006364">
    <property type="term" value="P:rRNA processing"/>
    <property type="evidence" value="ECO:0007669"/>
    <property type="project" value="UniProtKB-KW"/>
</dbReference>
<evidence type="ECO:0000256" key="3">
    <source>
        <dbReference type="ARBA" id="ARBA00022552"/>
    </source>
</evidence>
<dbReference type="EMBL" id="SWLB01000014">
    <property type="protein sequence ID" value="KAF3329919.1"/>
    <property type="molecule type" value="Genomic_DNA"/>
</dbReference>
<dbReference type="GO" id="GO:0005634">
    <property type="term" value="C:nucleus"/>
    <property type="evidence" value="ECO:0007669"/>
    <property type="project" value="UniProtKB-SubCell"/>
</dbReference>
<comment type="caution">
    <text evidence="6">The sequence shown here is derived from an EMBL/GenBank/DDBJ whole genome shotgun (WGS) entry which is preliminary data.</text>
</comment>
<dbReference type="PANTHER" id="PTHR13026:SF0">
    <property type="entry name" value="RIBOSOMAL RNA PROCESSING 1B"/>
    <property type="match status" value="1"/>
</dbReference>
<feature type="compositionally biased region" description="Basic residues" evidence="5">
    <location>
        <begin position="323"/>
        <end position="340"/>
    </location>
</feature>
<reference evidence="6" key="1">
    <citation type="submission" date="2020-01" db="EMBL/GenBank/DDBJ databases">
        <title>Genome sequence of Kobresia littledalei, the first chromosome-level genome in the family Cyperaceae.</title>
        <authorList>
            <person name="Qu G."/>
        </authorList>
    </citation>
    <scope>NUCLEOTIDE SEQUENCE</scope>
    <source>
        <strain evidence="6">C.B.Clarke</strain>
        <tissue evidence="6">Leaf</tissue>
    </source>
</reference>
<keyword evidence="3" id="KW-0698">rRNA processing</keyword>
<keyword evidence="4" id="KW-0539">Nucleus</keyword>
<keyword evidence="7" id="KW-1185">Reference proteome</keyword>
<evidence type="ECO:0000256" key="1">
    <source>
        <dbReference type="ARBA" id="ARBA00004123"/>
    </source>
</evidence>
<dbReference type="GO" id="GO:0030688">
    <property type="term" value="C:preribosome, small subunit precursor"/>
    <property type="evidence" value="ECO:0007669"/>
    <property type="project" value="InterPro"/>
</dbReference>
<dbReference type="AlphaFoldDB" id="A0A833QU93"/>
<evidence type="ECO:0000256" key="2">
    <source>
        <dbReference type="ARBA" id="ARBA00006374"/>
    </source>
</evidence>